<dbReference type="PROSITE" id="PS00107">
    <property type="entry name" value="PROTEIN_KINASE_ATP"/>
    <property type="match status" value="1"/>
</dbReference>
<dbReference type="InterPro" id="IPR017441">
    <property type="entry name" value="Protein_kinase_ATP_BS"/>
</dbReference>
<dbReference type="InParanoid" id="A0A7C8IU88"/>
<feature type="binding site" evidence="4">
    <location>
        <position position="135"/>
    </location>
    <ligand>
        <name>Zn(2+)</name>
        <dbReference type="ChEBI" id="CHEBI:29105"/>
    </ligand>
</feature>
<proteinExistence type="inferred from homology"/>
<dbReference type="SUPFAM" id="SSF52467">
    <property type="entry name" value="DHS-like NAD/FAD-binding domain"/>
    <property type="match status" value="1"/>
</dbReference>
<dbReference type="GO" id="GO:0036055">
    <property type="term" value="F:protein-succinyllysine desuccinylase activity"/>
    <property type="evidence" value="ECO:0007669"/>
    <property type="project" value="InterPro"/>
</dbReference>
<feature type="binding site" evidence="4">
    <location>
        <position position="131"/>
    </location>
    <ligand>
        <name>Zn(2+)</name>
        <dbReference type="ChEBI" id="CHEBI:29105"/>
    </ligand>
</feature>
<protein>
    <recommendedName>
        <fullName evidence="11">Protein kinase domain-containing protein</fullName>
    </recommendedName>
</protein>
<evidence type="ECO:0000256" key="3">
    <source>
        <dbReference type="ARBA" id="ARBA00023027"/>
    </source>
</evidence>
<dbReference type="PANTHER" id="PTHR11085:SF10">
    <property type="entry name" value="NAD-DEPENDENT PROTEIN DEACYLASE SIRTUIN-5, MITOCHONDRIAL-RELATED"/>
    <property type="match status" value="1"/>
</dbReference>
<dbReference type="GO" id="GO:0046872">
    <property type="term" value="F:metal ion binding"/>
    <property type="evidence" value="ECO:0007669"/>
    <property type="project" value="UniProtKB-KW"/>
</dbReference>
<dbReference type="GO" id="GO:0036054">
    <property type="term" value="F:protein-malonyllysine demalonylase activity"/>
    <property type="evidence" value="ECO:0007669"/>
    <property type="project" value="InterPro"/>
</dbReference>
<accession>A0A7C8IU88</accession>
<dbReference type="InterPro" id="IPR011009">
    <property type="entry name" value="Kinase-like_dom_sf"/>
</dbReference>
<dbReference type="Pfam" id="PF02146">
    <property type="entry name" value="SIR2"/>
    <property type="match status" value="1"/>
</dbReference>
<dbReference type="EMBL" id="WUBL01000006">
    <property type="protein sequence ID" value="KAF2972461.1"/>
    <property type="molecule type" value="Genomic_DNA"/>
</dbReference>
<gene>
    <name evidence="9" type="ORF">GQX73_g1097</name>
</gene>
<name>A0A7C8IU88_9PEZI</name>
<evidence type="ECO:0000313" key="10">
    <source>
        <dbReference type="Proteomes" id="UP000481858"/>
    </source>
</evidence>
<evidence type="ECO:0000256" key="2">
    <source>
        <dbReference type="ARBA" id="ARBA00022679"/>
    </source>
</evidence>
<dbReference type="GO" id="GO:0005634">
    <property type="term" value="C:nucleus"/>
    <property type="evidence" value="ECO:0007669"/>
    <property type="project" value="TreeGrafter"/>
</dbReference>
<dbReference type="GO" id="GO:0005524">
    <property type="term" value="F:ATP binding"/>
    <property type="evidence" value="ECO:0007669"/>
    <property type="project" value="UniProtKB-UniRule"/>
</dbReference>
<keyword evidence="3" id="KW-0520">NAD</keyword>
<dbReference type="InterPro" id="IPR026591">
    <property type="entry name" value="Sirtuin_cat_small_dom_sf"/>
</dbReference>
<organism evidence="9 10">
    <name type="scientific">Xylaria multiplex</name>
    <dbReference type="NCBI Taxonomy" id="323545"/>
    <lineage>
        <taxon>Eukaryota</taxon>
        <taxon>Fungi</taxon>
        <taxon>Dikarya</taxon>
        <taxon>Ascomycota</taxon>
        <taxon>Pezizomycotina</taxon>
        <taxon>Sordariomycetes</taxon>
        <taxon>Xylariomycetidae</taxon>
        <taxon>Xylariales</taxon>
        <taxon>Xylariaceae</taxon>
        <taxon>Xylaria</taxon>
    </lineage>
</organism>
<dbReference type="GO" id="GO:0070403">
    <property type="term" value="F:NAD+ binding"/>
    <property type="evidence" value="ECO:0007669"/>
    <property type="project" value="InterPro"/>
</dbReference>
<evidence type="ECO:0000256" key="6">
    <source>
        <dbReference type="SAM" id="MobiDB-lite"/>
    </source>
</evidence>
<dbReference type="GO" id="GO:0004672">
    <property type="term" value="F:protein kinase activity"/>
    <property type="evidence" value="ECO:0007669"/>
    <property type="project" value="InterPro"/>
</dbReference>
<feature type="binding site" evidence="4">
    <location>
        <position position="184"/>
    </location>
    <ligand>
        <name>Zn(2+)</name>
        <dbReference type="ChEBI" id="CHEBI:29105"/>
    </ligand>
</feature>
<dbReference type="InterPro" id="IPR026590">
    <property type="entry name" value="Ssirtuin_cat_dom"/>
</dbReference>
<feature type="binding site" evidence="5">
    <location>
        <position position="673"/>
    </location>
    <ligand>
        <name>ATP</name>
        <dbReference type="ChEBI" id="CHEBI:30616"/>
    </ligand>
</feature>
<dbReference type="SUPFAM" id="SSF56112">
    <property type="entry name" value="Protein kinase-like (PK-like)"/>
    <property type="match status" value="2"/>
</dbReference>
<dbReference type="InterPro" id="IPR050134">
    <property type="entry name" value="NAD-dep_sirtuin_deacylases"/>
</dbReference>
<dbReference type="CDD" id="cd01412">
    <property type="entry name" value="SIRT5_Af1_CobB"/>
    <property type="match status" value="1"/>
</dbReference>
<evidence type="ECO:0000259" key="7">
    <source>
        <dbReference type="PROSITE" id="PS50011"/>
    </source>
</evidence>
<dbReference type="InterPro" id="IPR000719">
    <property type="entry name" value="Prot_kinase_dom"/>
</dbReference>
<comment type="similarity">
    <text evidence="1">Belongs to the sirtuin family. Class I subfamily.</text>
</comment>
<keyword evidence="5" id="KW-0067">ATP-binding</keyword>
<evidence type="ECO:0008006" key="11">
    <source>
        <dbReference type="Google" id="ProtNLM"/>
    </source>
</evidence>
<dbReference type="AlphaFoldDB" id="A0A7C8IU88"/>
<evidence type="ECO:0000259" key="8">
    <source>
        <dbReference type="PROSITE" id="PS50305"/>
    </source>
</evidence>
<dbReference type="Proteomes" id="UP000481858">
    <property type="component" value="Unassembled WGS sequence"/>
</dbReference>
<dbReference type="InterPro" id="IPR003000">
    <property type="entry name" value="Sirtuin"/>
</dbReference>
<feature type="domain" description="Deacetylase sirtuin-type" evidence="8">
    <location>
        <begin position="1"/>
        <end position="290"/>
    </location>
</feature>
<sequence length="1123" mass="127123">MAPRTSIAEFRELVNSSNRILALLGAGLSAASGLPTFRGAGGLWRNHEPTSLATPEAFEYDPALVSLFYAWRKHMALKAKPNRGHYALAELAKKKENFLCLTQNVDGLSSRAGHPESKLRLLHGSILDVKCFNECGYVEHNNLDDPPCPALAPASEDYPPDQTLPLLDPNIPAPKIAVEDLPHCPRCKTGLLRPGVVWFGEGLDTLMVMGVENWIMEGRVDLMLVVGTAAAVYPAAGYTRKAQRKGAIVAVVNPDPDSADGLTDSDFFFQGSAAEILPQLFEGVIGLMDERGPIQSTEATSSVGWGSPLLGTNDESRQVLGPEDLLLDVQHDRAISGNRHLEEDDSSLIEALGDPSSPCDDRSLRIAKDSIRGGEITKGIPRRMIRESAYLDSLSNARAQPLTISTNSIPPKPIHEHLVRNTTGISWDEVTPSSDSELDDVYQQNTKPTLCDRIWNYMERTATGELFLPNGSLDELITTDSVEKELRRAFLRDKPAWDRAKCERRTKRLVTRICIKEETTHHGRLLKPIRQIFAILVLIKKASEVLLFIKEDLSDYDLPLSTIEDEEKQIHPERRRNSSRCQPLEKLEYFRRWSQETKYRFWEMQWKVITPILSEGDYNDVQHLPLHEKDILPLVRKQDVGYGGFSVVYRAHIHTRHHNFSGEYPHESGFAIKQIDRVKRESFDRERGILMKFKGFNAHDHIVNLLSTFEQGNNLGLIFYKAEDDLYGFWRRKKPDFEKKTHAWLAKQCAGLASALLKLHHHETFSQSSETNEDPEVPKFRGRVNIVQAPEGTHDKPHQARRQVEGTFLHRKGGTTITEHDISVPGAEPQRGSKLKPQSAVNQTTEPVKVRKYGRHGDIKPENILWYQDPRDELGILRLTDFGVSDLKSGISKSKVQSEVAGTLTYRAPESDVPGWPIRQSADMWSLGCVYLEFITWLLGGEKLLQEFVEKRVLWDPAARYNTDSFFETNSTNNQADLIVNLKVKGSVISFFNTLHEHANCTEYLHDFLDLIQNRMLVLESPNTSDSDRILSDELSRKLASFHDRCCNEEAYATEKHQWKPMRAKPLNVLLTEMDINISKGLTEENPSKASRLSNRYVISALQKRRVYTLFRGHEFKEIPQTH</sequence>
<dbReference type="PANTHER" id="PTHR11085">
    <property type="entry name" value="NAD-DEPENDENT PROTEIN DEACYLASE SIRTUIN-5, MITOCHONDRIAL-RELATED"/>
    <property type="match status" value="1"/>
</dbReference>
<comment type="caution">
    <text evidence="9">The sequence shown here is derived from an EMBL/GenBank/DDBJ whole genome shotgun (WGS) entry which is preliminary data.</text>
</comment>
<keyword evidence="5" id="KW-0547">Nucleotide-binding</keyword>
<dbReference type="Gene3D" id="3.30.1600.10">
    <property type="entry name" value="SIR2/SIRT2 'Small Domain"/>
    <property type="match status" value="1"/>
</dbReference>
<evidence type="ECO:0000256" key="4">
    <source>
        <dbReference type="PROSITE-ProRule" id="PRU00236"/>
    </source>
</evidence>
<keyword evidence="4" id="KW-0479">Metal-binding</keyword>
<keyword evidence="2" id="KW-0808">Transferase</keyword>
<reference evidence="9 10" key="1">
    <citation type="submission" date="2019-12" db="EMBL/GenBank/DDBJ databases">
        <title>Draft genome sequence of the ascomycete Xylaria multiplex DSM 110363.</title>
        <authorList>
            <person name="Buettner E."/>
            <person name="Kellner H."/>
        </authorList>
    </citation>
    <scope>NUCLEOTIDE SEQUENCE [LARGE SCALE GENOMIC DNA]</scope>
    <source>
        <strain evidence="9 10">DSM 110363</strain>
    </source>
</reference>
<dbReference type="GO" id="GO:0017136">
    <property type="term" value="F:histone deacetylase activity, NAD-dependent"/>
    <property type="evidence" value="ECO:0007669"/>
    <property type="project" value="TreeGrafter"/>
</dbReference>
<dbReference type="Gene3D" id="3.40.50.1220">
    <property type="entry name" value="TPP-binding domain"/>
    <property type="match status" value="1"/>
</dbReference>
<feature type="region of interest" description="Disordered" evidence="6">
    <location>
        <begin position="819"/>
        <end position="846"/>
    </location>
</feature>
<dbReference type="Pfam" id="PF00069">
    <property type="entry name" value="Pkinase"/>
    <property type="match status" value="1"/>
</dbReference>
<dbReference type="PROSITE" id="PS50305">
    <property type="entry name" value="SIRTUIN"/>
    <property type="match status" value="1"/>
</dbReference>
<evidence type="ECO:0000256" key="5">
    <source>
        <dbReference type="PROSITE-ProRule" id="PRU10141"/>
    </source>
</evidence>
<evidence type="ECO:0000256" key="1">
    <source>
        <dbReference type="ARBA" id="ARBA00006924"/>
    </source>
</evidence>
<keyword evidence="10" id="KW-1185">Reference proteome</keyword>
<feature type="domain" description="Protein kinase" evidence="7">
    <location>
        <begin position="634"/>
        <end position="1060"/>
    </location>
</feature>
<dbReference type="InterPro" id="IPR029035">
    <property type="entry name" value="DHS-like_NAD/FAD-binding_dom"/>
</dbReference>
<dbReference type="Gene3D" id="1.10.510.10">
    <property type="entry name" value="Transferase(Phosphotransferase) domain 1"/>
    <property type="match status" value="2"/>
</dbReference>
<keyword evidence="4" id="KW-0862">Zinc</keyword>
<feature type="active site" description="Proton acceptor" evidence="4">
    <location>
        <position position="123"/>
    </location>
</feature>
<dbReference type="OrthoDB" id="4062651at2759"/>
<evidence type="ECO:0000313" key="9">
    <source>
        <dbReference type="EMBL" id="KAF2972461.1"/>
    </source>
</evidence>
<dbReference type="SMART" id="SM00220">
    <property type="entry name" value="S_TKc"/>
    <property type="match status" value="1"/>
</dbReference>
<feature type="binding site" evidence="4">
    <location>
        <position position="187"/>
    </location>
    <ligand>
        <name>Zn(2+)</name>
        <dbReference type="ChEBI" id="CHEBI:29105"/>
    </ligand>
</feature>
<dbReference type="InterPro" id="IPR027546">
    <property type="entry name" value="Sirtuin_class_III"/>
</dbReference>
<dbReference type="PROSITE" id="PS50011">
    <property type="entry name" value="PROTEIN_KINASE_DOM"/>
    <property type="match status" value="1"/>
</dbReference>